<keyword evidence="2" id="KW-1185">Reference proteome</keyword>
<dbReference type="Proteomes" id="UP000036947">
    <property type="component" value="Unassembled WGS sequence"/>
</dbReference>
<gene>
    <name evidence="1" type="ORF">TOPH_06167</name>
</gene>
<reference evidence="1 2" key="1">
    <citation type="journal article" date="2015" name="BMC Genomics">
        <title>The genome of the truffle-parasite Tolypocladium ophioglossoides and the evolution of antifungal peptaibiotics.</title>
        <authorList>
            <person name="Quandt C.A."/>
            <person name="Bushley K.E."/>
            <person name="Spatafora J.W."/>
        </authorList>
    </citation>
    <scope>NUCLEOTIDE SEQUENCE [LARGE SCALE GENOMIC DNA]</scope>
    <source>
        <strain evidence="1 2">CBS 100239</strain>
    </source>
</reference>
<evidence type="ECO:0000313" key="2">
    <source>
        <dbReference type="Proteomes" id="UP000036947"/>
    </source>
</evidence>
<evidence type="ECO:0000313" key="1">
    <source>
        <dbReference type="EMBL" id="KND89173.1"/>
    </source>
</evidence>
<dbReference type="EMBL" id="LFRF01000020">
    <property type="protein sequence ID" value="KND89173.1"/>
    <property type="molecule type" value="Genomic_DNA"/>
</dbReference>
<organism evidence="1 2">
    <name type="scientific">Tolypocladium ophioglossoides (strain CBS 100239)</name>
    <name type="common">Snaketongue truffleclub</name>
    <name type="synonym">Elaphocordyceps ophioglossoides</name>
    <dbReference type="NCBI Taxonomy" id="1163406"/>
    <lineage>
        <taxon>Eukaryota</taxon>
        <taxon>Fungi</taxon>
        <taxon>Dikarya</taxon>
        <taxon>Ascomycota</taxon>
        <taxon>Pezizomycotina</taxon>
        <taxon>Sordariomycetes</taxon>
        <taxon>Hypocreomycetidae</taxon>
        <taxon>Hypocreales</taxon>
        <taxon>Ophiocordycipitaceae</taxon>
        <taxon>Tolypocladium</taxon>
    </lineage>
</organism>
<comment type="caution">
    <text evidence="1">The sequence shown here is derived from an EMBL/GenBank/DDBJ whole genome shotgun (WGS) entry which is preliminary data.</text>
</comment>
<protein>
    <submittedName>
        <fullName evidence="1">Uncharacterized protein</fullName>
    </submittedName>
</protein>
<sequence>MTTVTTMAQKAWVDTFNDGPYTSFKMLDYMLLKAGKVSYEELVKTPKVAKKVKKEDIEKDNMDKNPLFDTWGSKTGRCTSFTVKITAELAKAHPKMFDFKIYDLKGHRVARCIKTGVLIDSSSWVGAFILEEGEWKTFQDGTTSAKWKWLKGKSKFQRGNDTKVSSTVLTPIKAMAMCLTEIADKPTVVTLFRSFTDGKAGFHGMFSWVLKGKETRLEMTPNLEKRKTKLVVAWGKNGTEKDNETCVFNFAQFVMNYGGPHSKKQREADGIEKIHEGIWNALNKLWGFPKYSEEG</sequence>
<proteinExistence type="predicted"/>
<dbReference type="OrthoDB" id="4965674at2759"/>
<name>A0A0L0N4X7_TOLOC</name>
<accession>A0A0L0N4X7</accession>
<dbReference type="AlphaFoldDB" id="A0A0L0N4X7"/>